<feature type="compositionally biased region" description="Gly residues" evidence="1">
    <location>
        <begin position="1"/>
        <end position="14"/>
    </location>
</feature>
<evidence type="ECO:0000256" key="1">
    <source>
        <dbReference type="SAM" id="MobiDB-lite"/>
    </source>
</evidence>
<reference evidence="3" key="1">
    <citation type="journal article" date="2019" name="Int. J. Syst. Evol. Microbiol.">
        <title>The Global Catalogue of Microorganisms (GCM) 10K type strain sequencing project: providing services to taxonomists for standard genome sequencing and annotation.</title>
        <authorList>
            <consortium name="The Broad Institute Genomics Platform"/>
            <consortium name="The Broad Institute Genome Sequencing Center for Infectious Disease"/>
            <person name="Wu L."/>
            <person name="Ma J."/>
        </authorList>
    </citation>
    <scope>NUCLEOTIDE SEQUENCE [LARGE SCALE GENOMIC DNA]</scope>
    <source>
        <strain evidence="3">JCM 18306</strain>
    </source>
</reference>
<gene>
    <name evidence="2" type="ORF">GCM10023323_28810</name>
</gene>
<comment type="caution">
    <text evidence="2">The sequence shown here is derived from an EMBL/GenBank/DDBJ whole genome shotgun (WGS) entry which is preliminary data.</text>
</comment>
<name>A0ABP9T1A3_9ACTN</name>
<protein>
    <submittedName>
        <fullName evidence="2">Uncharacterized protein</fullName>
    </submittedName>
</protein>
<accession>A0ABP9T1A3</accession>
<sequence length="197" mass="20586">MAGGFGVGEGGGQGSPDRVGEDPVGVVGEGHANVLFEAVSGCGSWCAAGQDGWGGLLVARLEVAEGFFGCCGLLFVAALCVPLGGGAGQVHGGEEQGDRTRGLHALHGRLLAARLRAGRHSEGHRTSRPPAPLRQPADQARRVREDGLRASRSYQRGHDAEIYTHLWPDSEERTRAAVDKAYADQSADARPQVDEAA</sequence>
<organism evidence="2 3">
    <name type="scientific">Streptomyces thinghirensis</name>
    <dbReference type="NCBI Taxonomy" id="551547"/>
    <lineage>
        <taxon>Bacteria</taxon>
        <taxon>Bacillati</taxon>
        <taxon>Actinomycetota</taxon>
        <taxon>Actinomycetes</taxon>
        <taxon>Kitasatosporales</taxon>
        <taxon>Streptomycetaceae</taxon>
        <taxon>Streptomyces</taxon>
    </lineage>
</organism>
<proteinExistence type="predicted"/>
<dbReference type="Proteomes" id="UP001499878">
    <property type="component" value="Unassembled WGS sequence"/>
</dbReference>
<feature type="compositionally biased region" description="Basic and acidic residues" evidence="1">
    <location>
        <begin position="139"/>
        <end position="149"/>
    </location>
</feature>
<dbReference type="EMBL" id="BAABJR010000006">
    <property type="protein sequence ID" value="GAA5208608.1"/>
    <property type="molecule type" value="Genomic_DNA"/>
</dbReference>
<feature type="region of interest" description="Disordered" evidence="1">
    <location>
        <begin position="1"/>
        <end position="23"/>
    </location>
</feature>
<evidence type="ECO:0000313" key="2">
    <source>
        <dbReference type="EMBL" id="GAA5208608.1"/>
    </source>
</evidence>
<evidence type="ECO:0000313" key="3">
    <source>
        <dbReference type="Proteomes" id="UP001499878"/>
    </source>
</evidence>
<feature type="region of interest" description="Disordered" evidence="1">
    <location>
        <begin position="175"/>
        <end position="197"/>
    </location>
</feature>
<keyword evidence="3" id="KW-1185">Reference proteome</keyword>
<feature type="region of interest" description="Disordered" evidence="1">
    <location>
        <begin position="117"/>
        <end position="151"/>
    </location>
</feature>